<comment type="caution">
    <text evidence="5">The sequence shown here is derived from an EMBL/GenBank/DDBJ whole genome shotgun (WGS) entry which is preliminary data.</text>
</comment>
<evidence type="ECO:0000313" key="6">
    <source>
        <dbReference type="Proteomes" id="UP000467700"/>
    </source>
</evidence>
<dbReference type="GO" id="GO:0005524">
    <property type="term" value="F:ATP binding"/>
    <property type="evidence" value="ECO:0007669"/>
    <property type="project" value="InterPro"/>
</dbReference>
<dbReference type="GO" id="GO:0140359">
    <property type="term" value="F:ABC-type transporter activity"/>
    <property type="evidence" value="ECO:0007669"/>
    <property type="project" value="InterPro"/>
</dbReference>
<evidence type="ECO:0000313" key="5">
    <source>
        <dbReference type="EMBL" id="CAA7265338.1"/>
    </source>
</evidence>
<proteinExistence type="predicted"/>
<dbReference type="OrthoDB" id="8061355at2759"/>
<dbReference type="InterPro" id="IPR026082">
    <property type="entry name" value="ABCA"/>
</dbReference>
<dbReference type="PANTHER" id="PTHR19229">
    <property type="entry name" value="ATP-BINDING CASSETTE TRANSPORTER SUBFAMILY A ABCA"/>
    <property type="match status" value="1"/>
</dbReference>
<feature type="transmembrane region" description="Helical" evidence="3">
    <location>
        <begin position="97"/>
        <end position="117"/>
    </location>
</feature>
<dbReference type="PANTHER" id="PTHR19229:SF36">
    <property type="entry name" value="ATP-BINDING CASSETTE SUB-FAMILY A MEMBER 2"/>
    <property type="match status" value="1"/>
</dbReference>
<feature type="domain" description="ABC transporter" evidence="4">
    <location>
        <begin position="218"/>
        <end position="430"/>
    </location>
</feature>
<reference evidence="5 6" key="1">
    <citation type="submission" date="2020-01" db="EMBL/GenBank/DDBJ databases">
        <authorList>
            <person name="Gupta K D."/>
        </authorList>
    </citation>
    <scope>NUCLEOTIDE SEQUENCE [LARGE SCALE GENOMIC DNA]</scope>
</reference>
<evidence type="ECO:0000256" key="1">
    <source>
        <dbReference type="ARBA" id="ARBA00022448"/>
    </source>
</evidence>
<accession>A0A8S0W6Z8</accession>
<name>A0A8S0W6Z8_CYCAE</name>
<organism evidence="5 6">
    <name type="scientific">Cyclocybe aegerita</name>
    <name type="common">Black poplar mushroom</name>
    <name type="synonym">Agrocybe aegerita</name>
    <dbReference type="NCBI Taxonomy" id="1973307"/>
    <lineage>
        <taxon>Eukaryota</taxon>
        <taxon>Fungi</taxon>
        <taxon>Dikarya</taxon>
        <taxon>Basidiomycota</taxon>
        <taxon>Agaricomycotina</taxon>
        <taxon>Agaricomycetes</taxon>
        <taxon>Agaricomycetidae</taxon>
        <taxon>Agaricales</taxon>
        <taxon>Agaricineae</taxon>
        <taxon>Bolbitiaceae</taxon>
        <taxon>Cyclocybe</taxon>
    </lineage>
</organism>
<feature type="transmembrane region" description="Helical" evidence="3">
    <location>
        <begin position="68"/>
        <end position="91"/>
    </location>
</feature>
<dbReference type="PROSITE" id="PS50893">
    <property type="entry name" value="ABC_TRANSPORTER_2"/>
    <property type="match status" value="1"/>
</dbReference>
<keyword evidence="1" id="KW-0813">Transport</keyword>
<evidence type="ECO:0000259" key="4">
    <source>
        <dbReference type="PROSITE" id="PS50893"/>
    </source>
</evidence>
<dbReference type="InterPro" id="IPR003439">
    <property type="entry name" value="ABC_transporter-like_ATP-bd"/>
</dbReference>
<keyword evidence="3" id="KW-0472">Membrane</keyword>
<dbReference type="EMBL" id="CACVBS010000048">
    <property type="protein sequence ID" value="CAA7265338.1"/>
    <property type="molecule type" value="Genomic_DNA"/>
</dbReference>
<sequence>MRIPYQLTGAVAQERATSLTSHMQAMSALDSARTLAWHLSTSLLYFPTWLILAGIWKSLLFTQTSVGLLILIHLITGFGLASTSLFISVPFSKSPQLAAVIATGLSIAVGVAPMMLYDIGTFIPGVLSFFPSMFYLFSLKALSGFEIEGRAPKLSEPDPNHGLALQPMIIGALIGVFVWPCLAIYCERIKYRISNPSNSGLFTKKIIVADTLQPGIALSLRNVRKVYNTSAFRRKSKDVVAIANLTLDVPSYGMFVLLGPNGAGKSTTLSVIGGLERASSGSVVYEGNASRPTHGMLGIVPQKNVLSRTILLADSTRLECNIRTRALNSCFVIATCSPRCMLRQAHFREVRSGSFSLQLALLAARKFSSSMNTLTKYRGERTILFTTHFLDEADFLADQIAVLAAPGKLIVADTPVRLKSTMGEGYSVAIKFTTNIQ</sequence>
<evidence type="ECO:0000256" key="3">
    <source>
        <dbReference type="SAM" id="Phobius"/>
    </source>
</evidence>
<dbReference type="Proteomes" id="UP000467700">
    <property type="component" value="Unassembled WGS sequence"/>
</dbReference>
<dbReference type="Pfam" id="PF00005">
    <property type="entry name" value="ABC_tran"/>
    <property type="match status" value="1"/>
</dbReference>
<dbReference type="Gene3D" id="3.40.50.300">
    <property type="entry name" value="P-loop containing nucleotide triphosphate hydrolases"/>
    <property type="match status" value="1"/>
</dbReference>
<keyword evidence="6" id="KW-1185">Reference proteome</keyword>
<dbReference type="SUPFAM" id="SSF52540">
    <property type="entry name" value="P-loop containing nucleoside triphosphate hydrolases"/>
    <property type="match status" value="1"/>
</dbReference>
<feature type="transmembrane region" description="Helical" evidence="3">
    <location>
        <begin position="35"/>
        <end position="56"/>
    </location>
</feature>
<keyword evidence="3" id="KW-1133">Transmembrane helix</keyword>
<dbReference type="InterPro" id="IPR027417">
    <property type="entry name" value="P-loop_NTPase"/>
</dbReference>
<dbReference type="GO" id="GO:0016020">
    <property type="term" value="C:membrane"/>
    <property type="evidence" value="ECO:0007669"/>
    <property type="project" value="InterPro"/>
</dbReference>
<keyword evidence="2" id="KW-0677">Repeat</keyword>
<dbReference type="GO" id="GO:0005319">
    <property type="term" value="F:lipid transporter activity"/>
    <property type="evidence" value="ECO:0007669"/>
    <property type="project" value="TreeGrafter"/>
</dbReference>
<gene>
    <name evidence="5" type="ORF">AAE3_LOCUS7650</name>
</gene>
<feature type="transmembrane region" description="Helical" evidence="3">
    <location>
        <begin position="163"/>
        <end position="185"/>
    </location>
</feature>
<dbReference type="AlphaFoldDB" id="A0A8S0W6Z8"/>
<keyword evidence="3" id="KW-0812">Transmembrane</keyword>
<dbReference type="GO" id="GO:0016887">
    <property type="term" value="F:ATP hydrolysis activity"/>
    <property type="evidence" value="ECO:0007669"/>
    <property type="project" value="InterPro"/>
</dbReference>
<protein>
    <recommendedName>
        <fullName evidence="4">ABC transporter domain-containing protein</fullName>
    </recommendedName>
</protein>
<evidence type="ECO:0000256" key="2">
    <source>
        <dbReference type="ARBA" id="ARBA00022737"/>
    </source>
</evidence>